<reference evidence="1 2" key="1">
    <citation type="journal article" date="2019" name="Int. J. Syst. Evol. Microbiol.">
        <title>The Global Catalogue of Microorganisms (GCM) 10K type strain sequencing project: providing services to taxonomists for standard genome sequencing and annotation.</title>
        <authorList>
            <consortium name="The Broad Institute Genomics Platform"/>
            <consortium name="The Broad Institute Genome Sequencing Center for Infectious Disease"/>
            <person name="Wu L."/>
            <person name="Ma J."/>
        </authorList>
    </citation>
    <scope>NUCLEOTIDE SEQUENCE [LARGE SCALE GENOMIC DNA]</scope>
    <source>
        <strain evidence="1 2">JCM 3146</strain>
    </source>
</reference>
<accession>A0ABN0WV59</accession>
<dbReference type="Proteomes" id="UP001501822">
    <property type="component" value="Unassembled WGS sequence"/>
</dbReference>
<protein>
    <submittedName>
        <fullName evidence="1">Uncharacterized protein</fullName>
    </submittedName>
</protein>
<comment type="caution">
    <text evidence="1">The sequence shown here is derived from an EMBL/GenBank/DDBJ whole genome shotgun (WGS) entry which is preliminary data.</text>
</comment>
<keyword evidence="2" id="KW-1185">Reference proteome</keyword>
<gene>
    <name evidence="1" type="ORF">GCM10010151_40390</name>
</gene>
<dbReference type="EMBL" id="BAAABM010000037">
    <property type="protein sequence ID" value="GAA0346663.1"/>
    <property type="molecule type" value="Genomic_DNA"/>
</dbReference>
<organism evidence="1 2">
    <name type="scientific">Actinoallomurus spadix</name>
    <dbReference type="NCBI Taxonomy" id="79912"/>
    <lineage>
        <taxon>Bacteria</taxon>
        <taxon>Bacillati</taxon>
        <taxon>Actinomycetota</taxon>
        <taxon>Actinomycetes</taxon>
        <taxon>Streptosporangiales</taxon>
        <taxon>Thermomonosporaceae</taxon>
        <taxon>Actinoallomurus</taxon>
    </lineage>
</organism>
<sequence length="68" mass="7224">MGGRLGRLRPSGAARPSMRSVAVDVLSGQNDRMPADDPQLWQLLRSLDDPDHLEFPAGYDAAMGGSSG</sequence>
<evidence type="ECO:0000313" key="2">
    <source>
        <dbReference type="Proteomes" id="UP001501822"/>
    </source>
</evidence>
<name>A0ABN0WV59_9ACTN</name>
<proteinExistence type="predicted"/>
<evidence type="ECO:0000313" key="1">
    <source>
        <dbReference type="EMBL" id="GAA0346663.1"/>
    </source>
</evidence>